<accession>A0A8H7Q0Z1</accession>
<feature type="compositionally biased region" description="Low complexity" evidence="2">
    <location>
        <begin position="639"/>
        <end position="654"/>
    </location>
</feature>
<dbReference type="GO" id="GO:0060237">
    <property type="term" value="P:regulation of fungal-type cell wall organization"/>
    <property type="evidence" value="ECO:0007669"/>
    <property type="project" value="TreeGrafter"/>
</dbReference>
<evidence type="ECO:0000256" key="1">
    <source>
        <dbReference type="ARBA" id="ARBA00022468"/>
    </source>
</evidence>
<organism evidence="4 5">
    <name type="scientific">Mortierella isabellina</name>
    <name type="common">Filamentous fungus</name>
    <name type="synonym">Umbelopsis isabellina</name>
    <dbReference type="NCBI Taxonomy" id="91625"/>
    <lineage>
        <taxon>Eukaryota</taxon>
        <taxon>Fungi</taxon>
        <taxon>Fungi incertae sedis</taxon>
        <taxon>Mucoromycota</taxon>
        <taxon>Mucoromycotina</taxon>
        <taxon>Umbelopsidomycetes</taxon>
        <taxon>Umbelopsidales</taxon>
        <taxon>Umbelopsidaceae</taxon>
        <taxon>Umbelopsis</taxon>
    </lineage>
</organism>
<dbReference type="Gene3D" id="1.10.555.10">
    <property type="entry name" value="Rho GTPase activation protein"/>
    <property type="match status" value="1"/>
</dbReference>
<dbReference type="InterPro" id="IPR008936">
    <property type="entry name" value="Rho_GTPase_activation_prot"/>
</dbReference>
<name>A0A8H7Q0Z1_MORIS</name>
<feature type="compositionally biased region" description="Polar residues" evidence="2">
    <location>
        <begin position="460"/>
        <end position="469"/>
    </location>
</feature>
<dbReference type="EMBL" id="JAEPQZ010000002">
    <property type="protein sequence ID" value="KAG2184394.1"/>
    <property type="molecule type" value="Genomic_DNA"/>
</dbReference>
<dbReference type="PANTHER" id="PTHR15228">
    <property type="entry name" value="SPERMATHECAL PHYSIOLOGY VARIANT"/>
    <property type="match status" value="1"/>
</dbReference>
<dbReference type="GO" id="GO:0005938">
    <property type="term" value="C:cell cortex"/>
    <property type="evidence" value="ECO:0007669"/>
    <property type="project" value="TreeGrafter"/>
</dbReference>
<feature type="region of interest" description="Disordered" evidence="2">
    <location>
        <begin position="498"/>
        <end position="664"/>
    </location>
</feature>
<evidence type="ECO:0000313" key="4">
    <source>
        <dbReference type="EMBL" id="KAG2184394.1"/>
    </source>
</evidence>
<dbReference type="Proteomes" id="UP000654370">
    <property type="component" value="Unassembled WGS sequence"/>
</dbReference>
<dbReference type="GO" id="GO:0007165">
    <property type="term" value="P:signal transduction"/>
    <property type="evidence" value="ECO:0007669"/>
    <property type="project" value="InterPro"/>
</dbReference>
<keyword evidence="1" id="KW-0343">GTPase activation</keyword>
<comment type="caution">
    <text evidence="4">The sequence shown here is derived from an EMBL/GenBank/DDBJ whole genome shotgun (WGS) entry which is preliminary data.</text>
</comment>
<dbReference type="SMART" id="SM00324">
    <property type="entry name" value="RhoGAP"/>
    <property type="match status" value="1"/>
</dbReference>
<feature type="compositionally biased region" description="Low complexity" evidence="2">
    <location>
        <begin position="549"/>
        <end position="562"/>
    </location>
</feature>
<proteinExistence type="predicted"/>
<feature type="compositionally biased region" description="Low complexity" evidence="2">
    <location>
        <begin position="506"/>
        <end position="540"/>
    </location>
</feature>
<feature type="region of interest" description="Disordered" evidence="2">
    <location>
        <begin position="460"/>
        <end position="484"/>
    </location>
</feature>
<dbReference type="GO" id="GO:0005096">
    <property type="term" value="F:GTPase activator activity"/>
    <property type="evidence" value="ECO:0007669"/>
    <property type="project" value="UniProtKB-KW"/>
</dbReference>
<gene>
    <name evidence="4" type="ORF">INT43_000303</name>
</gene>
<evidence type="ECO:0000256" key="2">
    <source>
        <dbReference type="SAM" id="MobiDB-lite"/>
    </source>
</evidence>
<feature type="compositionally biased region" description="Polar residues" evidence="2">
    <location>
        <begin position="595"/>
        <end position="604"/>
    </location>
</feature>
<feature type="compositionally biased region" description="Low complexity" evidence="2">
    <location>
        <begin position="293"/>
        <end position="307"/>
    </location>
</feature>
<protein>
    <recommendedName>
        <fullName evidence="3">Rho-GAP domain-containing protein</fullName>
    </recommendedName>
</protein>
<dbReference type="Pfam" id="PF00620">
    <property type="entry name" value="RhoGAP"/>
    <property type="match status" value="1"/>
</dbReference>
<dbReference type="InterPro" id="IPR000198">
    <property type="entry name" value="RhoGAP_dom"/>
</dbReference>
<feature type="region of interest" description="Disordered" evidence="2">
    <location>
        <begin position="333"/>
        <end position="365"/>
    </location>
</feature>
<feature type="domain" description="Rho-GAP" evidence="3">
    <location>
        <begin position="51"/>
        <end position="258"/>
    </location>
</feature>
<evidence type="ECO:0000313" key="5">
    <source>
        <dbReference type="Proteomes" id="UP000654370"/>
    </source>
</evidence>
<keyword evidence="5" id="KW-1185">Reference proteome</keyword>
<feature type="region of interest" description="Disordered" evidence="2">
    <location>
        <begin position="279"/>
        <end position="313"/>
    </location>
</feature>
<dbReference type="OrthoDB" id="3196451at2759"/>
<dbReference type="PANTHER" id="PTHR15228:SF25">
    <property type="entry name" value="F-BAR DOMAIN-CONTAINING PROTEIN"/>
    <property type="match status" value="1"/>
</dbReference>
<dbReference type="InterPro" id="IPR051025">
    <property type="entry name" value="RhoGAP"/>
</dbReference>
<sequence>MATNYNRPGVVTDHQKNAVLAWWKKVTAANPKAENFKRLQVPVVDKGVFGIPLSESIKYSYSTISYMDDDTNEQCYGVIPTIIAKCGSFLKEEGLFVEGIFRLSGSAKRIGMLQTFFDTSPHYGSQLDWRGYTVHDAANILRRFLNYLPEPVIPHQFYHSFRELIDDESLTDDDALIDAFQKLIERLPLPNQFLLLYILDMLSLFALHSKSHRMDASNLAAVFAPGILSHPDHQMSPAQYKKSQRVLEFLINHQGSFTMPPACVLDNQFIPNASRRLFTASAPTNPNPPPQPMTDSPSGSIPSSPQSKTTNLPLSPIETLNVLVGPLPSSLVDQLPGTLPPSNSSSDKAHRPSTIAAESPRRPERSITMFEHDTFEHDPFDQITAIGVSRPATLKRSQTLPSKRQKYGENEPTQVVHVGRQGSQARRPEGWKHIKRVASERRSGDGPDVYAATPETLPTTKVDTANASPPTKAEHLTADGKIPPVTAGQKFLWDVSLEEEDEEVKTTTTPAAPKSSTTETIVTAPNNASANNSVNGESNVPNNQEGRSSQDSASSPDAAVPYSPQPMDESKPISPDLNARETAKITSPVDDTTKSARTSTDSESGGNGGFKAAMRRGTIGKLLAKSGHGNRRSSKDEPAAAAAATATATAATTTDEPEPRTSNA</sequence>
<reference evidence="4" key="1">
    <citation type="submission" date="2020-12" db="EMBL/GenBank/DDBJ databases">
        <title>Metabolic potential, ecology and presence of endohyphal bacteria is reflected in genomic diversity of Mucoromycotina.</title>
        <authorList>
            <person name="Muszewska A."/>
            <person name="Okrasinska A."/>
            <person name="Steczkiewicz K."/>
            <person name="Drgas O."/>
            <person name="Orlowska M."/>
            <person name="Perlinska-Lenart U."/>
            <person name="Aleksandrzak-Piekarczyk T."/>
            <person name="Szatraj K."/>
            <person name="Zielenkiewicz U."/>
            <person name="Pilsyk S."/>
            <person name="Malc E."/>
            <person name="Mieczkowski P."/>
            <person name="Kruszewska J.S."/>
            <person name="Biernat P."/>
            <person name="Pawlowska J."/>
        </authorList>
    </citation>
    <scope>NUCLEOTIDE SEQUENCE</scope>
    <source>
        <strain evidence="4">WA0000067209</strain>
    </source>
</reference>
<dbReference type="AlphaFoldDB" id="A0A8H7Q0Z1"/>
<dbReference type="SUPFAM" id="SSF48350">
    <property type="entry name" value="GTPase activation domain, GAP"/>
    <property type="match status" value="1"/>
</dbReference>
<evidence type="ECO:0000259" key="3">
    <source>
        <dbReference type="PROSITE" id="PS50238"/>
    </source>
</evidence>
<dbReference type="PROSITE" id="PS50238">
    <property type="entry name" value="RHOGAP"/>
    <property type="match status" value="1"/>
</dbReference>